<dbReference type="EMBL" id="CAJOBJ010000238">
    <property type="protein sequence ID" value="CAF3807354.1"/>
    <property type="molecule type" value="Genomic_DNA"/>
</dbReference>
<reference evidence="2" key="1">
    <citation type="submission" date="2021-02" db="EMBL/GenBank/DDBJ databases">
        <authorList>
            <person name="Nowell W R."/>
        </authorList>
    </citation>
    <scope>NUCLEOTIDE SEQUENCE</scope>
</reference>
<gene>
    <name evidence="2" type="ORF">BYL167_LOCUS18333</name>
    <name evidence="1" type="ORF">GIL414_LOCUS1435</name>
</gene>
<accession>A0A8S2Q333</accession>
<evidence type="ECO:0000313" key="1">
    <source>
        <dbReference type="EMBL" id="CAF3807354.1"/>
    </source>
</evidence>
<dbReference type="Proteomes" id="UP000681720">
    <property type="component" value="Unassembled WGS sequence"/>
</dbReference>
<dbReference type="Proteomes" id="UP000681967">
    <property type="component" value="Unassembled WGS sequence"/>
</dbReference>
<sequence length="150" mass="17652">LADAISKLVNRVETHQEKVKKQFKNFRKKMNQTIIDSSLEKCRRDGEIFRRTEFSLCVHPVLHFTNLLPIDIQCSIDDNQRSYFNYSNGRIEKIRIGNIIFQVSEPINLQLQRKGDHIDRLAIFHEATVSDPQPVLIKNDNKIYFKIKNI</sequence>
<protein>
    <submittedName>
        <fullName evidence="2">Uncharacterized protein</fullName>
    </submittedName>
</protein>
<feature type="non-terminal residue" evidence="2">
    <location>
        <position position="1"/>
    </location>
</feature>
<evidence type="ECO:0000313" key="3">
    <source>
        <dbReference type="Proteomes" id="UP000681967"/>
    </source>
</evidence>
<dbReference type="AlphaFoldDB" id="A0A8S2Q333"/>
<evidence type="ECO:0000313" key="2">
    <source>
        <dbReference type="EMBL" id="CAF4085873.1"/>
    </source>
</evidence>
<proteinExistence type="predicted"/>
<dbReference type="EMBL" id="CAJOBH010007497">
    <property type="protein sequence ID" value="CAF4085873.1"/>
    <property type="molecule type" value="Genomic_DNA"/>
</dbReference>
<comment type="caution">
    <text evidence="2">The sequence shown here is derived from an EMBL/GenBank/DDBJ whole genome shotgun (WGS) entry which is preliminary data.</text>
</comment>
<organism evidence="2 3">
    <name type="scientific">Rotaria magnacalcarata</name>
    <dbReference type="NCBI Taxonomy" id="392030"/>
    <lineage>
        <taxon>Eukaryota</taxon>
        <taxon>Metazoa</taxon>
        <taxon>Spiralia</taxon>
        <taxon>Gnathifera</taxon>
        <taxon>Rotifera</taxon>
        <taxon>Eurotatoria</taxon>
        <taxon>Bdelloidea</taxon>
        <taxon>Philodinida</taxon>
        <taxon>Philodinidae</taxon>
        <taxon>Rotaria</taxon>
    </lineage>
</organism>
<name>A0A8S2Q333_9BILA</name>